<name>A0A6J5EYU0_9BURK</name>
<feature type="region of interest" description="Disordered" evidence="1">
    <location>
        <begin position="175"/>
        <end position="195"/>
    </location>
</feature>
<feature type="region of interest" description="Disordered" evidence="1">
    <location>
        <begin position="23"/>
        <end position="49"/>
    </location>
</feature>
<sequence>MKDDDHSPRGSGKPVSLLTLALRQQEEAPPRTRRARSNAFHNEADHQRQTGLDIHQLRREWAQEAISQKGAQTQVYLHALTRKGEAEVRQKGLLTKNQRGVKFTPDYESTNNSTDVFVGGPNVMRQHFGAGIESRSRYVHVIGDPAHFVPDSDYNKTLKGNNDSVSYVGGIPPLRDARAGDTGPKSFMEPMSPNTKAGASRYMAGVEGFGNEAEAEIKRKFKARFDDK</sequence>
<dbReference type="RefSeq" id="WP_175231480.1">
    <property type="nucleotide sequence ID" value="NZ_CADIKH010000044.1"/>
</dbReference>
<evidence type="ECO:0000313" key="2">
    <source>
        <dbReference type="EMBL" id="CAB3770175.1"/>
    </source>
</evidence>
<organism evidence="2 3">
    <name type="scientific">Paraburkholderia humisilvae</name>
    <dbReference type="NCBI Taxonomy" id="627669"/>
    <lineage>
        <taxon>Bacteria</taxon>
        <taxon>Pseudomonadati</taxon>
        <taxon>Pseudomonadota</taxon>
        <taxon>Betaproteobacteria</taxon>
        <taxon>Burkholderiales</taxon>
        <taxon>Burkholderiaceae</taxon>
        <taxon>Paraburkholderia</taxon>
    </lineage>
</organism>
<evidence type="ECO:0000256" key="1">
    <source>
        <dbReference type="SAM" id="MobiDB-lite"/>
    </source>
</evidence>
<dbReference type="EMBL" id="CADIKH010000044">
    <property type="protein sequence ID" value="CAB3770175.1"/>
    <property type="molecule type" value="Genomic_DNA"/>
</dbReference>
<reference evidence="2 3" key="1">
    <citation type="submission" date="2020-04" db="EMBL/GenBank/DDBJ databases">
        <authorList>
            <person name="De Canck E."/>
        </authorList>
    </citation>
    <scope>NUCLEOTIDE SEQUENCE [LARGE SCALE GENOMIC DNA]</scope>
    <source>
        <strain evidence="2 3">LMG 29542</strain>
    </source>
</reference>
<dbReference type="AlphaFoldDB" id="A0A6J5EYU0"/>
<gene>
    <name evidence="2" type="ORF">LMG29542_06288</name>
</gene>
<keyword evidence="3" id="KW-1185">Reference proteome</keyword>
<protein>
    <submittedName>
        <fullName evidence="2">Uncharacterized protein</fullName>
    </submittedName>
</protein>
<evidence type="ECO:0000313" key="3">
    <source>
        <dbReference type="Proteomes" id="UP000494363"/>
    </source>
</evidence>
<accession>A0A6J5EYU0</accession>
<proteinExistence type="predicted"/>
<dbReference type="Proteomes" id="UP000494363">
    <property type="component" value="Unassembled WGS sequence"/>
</dbReference>